<protein>
    <submittedName>
        <fullName evidence="2">Uncharacterized protein</fullName>
    </submittedName>
</protein>
<gene>
    <name evidence="2" type="ORF">APZ42_026959</name>
</gene>
<evidence type="ECO:0000313" key="3">
    <source>
        <dbReference type="Proteomes" id="UP000076858"/>
    </source>
</evidence>
<evidence type="ECO:0000313" key="2">
    <source>
        <dbReference type="EMBL" id="KZS08938.1"/>
    </source>
</evidence>
<dbReference type="Proteomes" id="UP000076858">
    <property type="component" value="Unassembled WGS sequence"/>
</dbReference>
<keyword evidence="3" id="KW-1185">Reference proteome</keyword>
<proteinExistence type="predicted"/>
<accession>A0A164RTW5</accession>
<feature type="region of interest" description="Disordered" evidence="1">
    <location>
        <begin position="43"/>
        <end position="78"/>
    </location>
</feature>
<evidence type="ECO:0000256" key="1">
    <source>
        <dbReference type="SAM" id="MobiDB-lite"/>
    </source>
</evidence>
<organism evidence="2 3">
    <name type="scientific">Daphnia magna</name>
    <dbReference type="NCBI Taxonomy" id="35525"/>
    <lineage>
        <taxon>Eukaryota</taxon>
        <taxon>Metazoa</taxon>
        <taxon>Ecdysozoa</taxon>
        <taxon>Arthropoda</taxon>
        <taxon>Crustacea</taxon>
        <taxon>Branchiopoda</taxon>
        <taxon>Diplostraca</taxon>
        <taxon>Cladocera</taxon>
        <taxon>Anomopoda</taxon>
        <taxon>Daphniidae</taxon>
        <taxon>Daphnia</taxon>
    </lineage>
</organism>
<sequence>MAEKILLGTRCDRRAKVDRKMRRTLFGISTPFKMEPKLLMMNPASPEASMNDSNSCGSGSGGTQCSPPASITAEDVGS</sequence>
<dbReference type="EMBL" id="LRGB01002140">
    <property type="protein sequence ID" value="KZS08938.1"/>
    <property type="molecule type" value="Genomic_DNA"/>
</dbReference>
<comment type="caution">
    <text evidence="2">The sequence shown here is derived from an EMBL/GenBank/DDBJ whole genome shotgun (WGS) entry which is preliminary data.</text>
</comment>
<reference evidence="2 3" key="1">
    <citation type="submission" date="2016-03" db="EMBL/GenBank/DDBJ databases">
        <title>EvidentialGene: Evidence-directed Construction of Genes on Genomes.</title>
        <authorList>
            <person name="Gilbert D.G."/>
            <person name="Choi J.-H."/>
            <person name="Mockaitis K."/>
            <person name="Colbourne J."/>
            <person name="Pfrender M."/>
        </authorList>
    </citation>
    <scope>NUCLEOTIDE SEQUENCE [LARGE SCALE GENOMIC DNA]</scope>
    <source>
        <strain evidence="2 3">Xinb3</strain>
        <tissue evidence="2">Complete organism</tissue>
    </source>
</reference>
<dbReference type="AlphaFoldDB" id="A0A164RTW5"/>
<name>A0A164RTW5_9CRUS</name>